<dbReference type="InterPro" id="IPR009057">
    <property type="entry name" value="Homeodomain-like_sf"/>
</dbReference>
<dbReference type="Pfam" id="PF00440">
    <property type="entry name" value="TetR_N"/>
    <property type="match status" value="1"/>
</dbReference>
<dbReference type="Proteomes" id="UP000612282">
    <property type="component" value="Unassembled WGS sequence"/>
</dbReference>
<sequence length="214" mass="24065">MPKIVDPQERRRMVADAVHVVVTRNGLEAASLRNVAEEAGLAIGSIRHYFTGHDELLIFALQELGRRVSERVWAHAETILGEARADRRRHTEDLLAEFLPLDAARHDELVLWHEFAMAARTRPALLAQANETHQILQDLVIRTVRGAQAAGGLPADLDVEVEGIRLRALLDGLGMQAVLFPQRFPPELQREVIRRHLDSLVRTGAGDVREERQQ</sequence>
<feature type="domain" description="HTH tetR-type" evidence="6">
    <location>
        <begin position="8"/>
        <end position="68"/>
    </location>
</feature>
<dbReference type="PANTHER" id="PTHR30055">
    <property type="entry name" value="HTH-TYPE TRANSCRIPTIONAL REGULATOR RUTR"/>
    <property type="match status" value="1"/>
</dbReference>
<accession>A0ABQ3XM28</accession>
<dbReference type="RefSeq" id="WP_203805707.1">
    <property type="nucleotide sequence ID" value="NZ_BAAAQE010000112.1"/>
</dbReference>
<evidence type="ECO:0000259" key="6">
    <source>
        <dbReference type="PROSITE" id="PS50977"/>
    </source>
</evidence>
<gene>
    <name evidence="7" type="ORF">Aco03nite_079420</name>
</gene>
<dbReference type="PANTHER" id="PTHR30055:SF228">
    <property type="entry name" value="TRANSCRIPTIONAL REGULATOR-RELATED"/>
    <property type="match status" value="1"/>
</dbReference>
<dbReference type="SUPFAM" id="SSF46689">
    <property type="entry name" value="Homeodomain-like"/>
    <property type="match status" value="1"/>
</dbReference>
<evidence type="ECO:0000256" key="3">
    <source>
        <dbReference type="ARBA" id="ARBA00023125"/>
    </source>
</evidence>
<keyword evidence="4" id="KW-0804">Transcription</keyword>
<keyword evidence="8" id="KW-1185">Reference proteome</keyword>
<proteinExistence type="predicted"/>
<name>A0ABQ3XM28_9ACTN</name>
<dbReference type="InterPro" id="IPR039538">
    <property type="entry name" value="BetI_C"/>
</dbReference>
<evidence type="ECO:0000256" key="4">
    <source>
        <dbReference type="ARBA" id="ARBA00023163"/>
    </source>
</evidence>
<organism evidence="7 8">
    <name type="scientific">Actinoplanes couchii</name>
    <dbReference type="NCBI Taxonomy" id="403638"/>
    <lineage>
        <taxon>Bacteria</taxon>
        <taxon>Bacillati</taxon>
        <taxon>Actinomycetota</taxon>
        <taxon>Actinomycetes</taxon>
        <taxon>Micromonosporales</taxon>
        <taxon>Micromonosporaceae</taxon>
        <taxon>Actinoplanes</taxon>
    </lineage>
</organism>
<dbReference type="Pfam" id="PF13977">
    <property type="entry name" value="TetR_C_6"/>
    <property type="match status" value="1"/>
</dbReference>
<reference evidence="7 8" key="1">
    <citation type="submission" date="2021-01" db="EMBL/GenBank/DDBJ databases">
        <title>Whole genome shotgun sequence of Actinoplanes couchii NBRC 106145.</title>
        <authorList>
            <person name="Komaki H."/>
            <person name="Tamura T."/>
        </authorList>
    </citation>
    <scope>NUCLEOTIDE SEQUENCE [LARGE SCALE GENOMIC DNA]</scope>
    <source>
        <strain evidence="7 8">NBRC 106145</strain>
    </source>
</reference>
<evidence type="ECO:0000256" key="5">
    <source>
        <dbReference type="PROSITE-ProRule" id="PRU00335"/>
    </source>
</evidence>
<evidence type="ECO:0000256" key="1">
    <source>
        <dbReference type="ARBA" id="ARBA00022491"/>
    </source>
</evidence>
<dbReference type="EMBL" id="BOMG01000097">
    <property type="protein sequence ID" value="GID59538.1"/>
    <property type="molecule type" value="Genomic_DNA"/>
</dbReference>
<keyword evidence="3 5" id="KW-0238">DNA-binding</keyword>
<keyword evidence="2" id="KW-0805">Transcription regulation</keyword>
<dbReference type="Gene3D" id="1.10.357.10">
    <property type="entry name" value="Tetracycline Repressor, domain 2"/>
    <property type="match status" value="1"/>
</dbReference>
<comment type="caution">
    <text evidence="7">The sequence shown here is derived from an EMBL/GenBank/DDBJ whole genome shotgun (WGS) entry which is preliminary data.</text>
</comment>
<evidence type="ECO:0000256" key="2">
    <source>
        <dbReference type="ARBA" id="ARBA00023015"/>
    </source>
</evidence>
<protein>
    <submittedName>
        <fullName evidence="7">TetR family transcriptional regulator</fullName>
    </submittedName>
</protein>
<keyword evidence="1" id="KW-0678">Repressor</keyword>
<evidence type="ECO:0000313" key="8">
    <source>
        <dbReference type="Proteomes" id="UP000612282"/>
    </source>
</evidence>
<dbReference type="InterPro" id="IPR050109">
    <property type="entry name" value="HTH-type_TetR-like_transc_reg"/>
</dbReference>
<dbReference type="InterPro" id="IPR036271">
    <property type="entry name" value="Tet_transcr_reg_TetR-rel_C_sf"/>
</dbReference>
<dbReference type="SUPFAM" id="SSF48498">
    <property type="entry name" value="Tetracyclin repressor-like, C-terminal domain"/>
    <property type="match status" value="1"/>
</dbReference>
<evidence type="ECO:0000313" key="7">
    <source>
        <dbReference type="EMBL" id="GID59538.1"/>
    </source>
</evidence>
<dbReference type="InterPro" id="IPR001647">
    <property type="entry name" value="HTH_TetR"/>
</dbReference>
<dbReference type="PROSITE" id="PS50977">
    <property type="entry name" value="HTH_TETR_2"/>
    <property type="match status" value="1"/>
</dbReference>
<feature type="DNA-binding region" description="H-T-H motif" evidence="5">
    <location>
        <begin position="31"/>
        <end position="50"/>
    </location>
</feature>